<dbReference type="Proteomes" id="UP000625033">
    <property type="component" value="Unassembled WGS sequence"/>
</dbReference>
<dbReference type="EMBL" id="JADOTZ010000001">
    <property type="protein sequence ID" value="MBG6083264.1"/>
    <property type="molecule type" value="Genomic_DNA"/>
</dbReference>
<sequence length="77" mass="8742">MITRQARDLTGRDIGRTITCTDDITAREARNQVIEEILHGRSTTVLIVEDRTYSPINLYPQTQINITGHDHRTGNHA</sequence>
<dbReference type="AlphaFoldDB" id="A0A931D2M8"/>
<keyword evidence="2" id="KW-1185">Reference proteome</keyword>
<organism evidence="1 2">
    <name type="scientific">Zhihengliuella flava</name>
    <dbReference type="NCBI Taxonomy" id="1285193"/>
    <lineage>
        <taxon>Bacteria</taxon>
        <taxon>Bacillati</taxon>
        <taxon>Actinomycetota</taxon>
        <taxon>Actinomycetes</taxon>
        <taxon>Micrococcales</taxon>
        <taxon>Micrococcaceae</taxon>
        <taxon>Zhihengliuella</taxon>
    </lineage>
</organism>
<evidence type="ECO:0000313" key="2">
    <source>
        <dbReference type="Proteomes" id="UP000625033"/>
    </source>
</evidence>
<proteinExistence type="predicted"/>
<protein>
    <submittedName>
        <fullName evidence="1">Uncharacterized protein</fullName>
    </submittedName>
</protein>
<comment type="caution">
    <text evidence="1">The sequence shown here is derived from an EMBL/GenBank/DDBJ whole genome shotgun (WGS) entry which is preliminary data.</text>
</comment>
<name>A0A931D2M8_9MICC</name>
<reference evidence="1" key="1">
    <citation type="submission" date="2020-11" db="EMBL/GenBank/DDBJ databases">
        <title>Sequencing the genomes of 1000 actinobacteria strains.</title>
        <authorList>
            <person name="Klenk H.-P."/>
        </authorList>
    </citation>
    <scope>NUCLEOTIDE SEQUENCE</scope>
    <source>
        <strain evidence="1">DSM 26152</strain>
    </source>
</reference>
<accession>A0A931D2M8</accession>
<evidence type="ECO:0000313" key="1">
    <source>
        <dbReference type="EMBL" id="MBG6083264.1"/>
    </source>
</evidence>
<dbReference type="RefSeq" id="WP_196834723.1">
    <property type="nucleotide sequence ID" value="NZ_JADOTZ010000001.1"/>
</dbReference>
<gene>
    <name evidence="1" type="ORF">IW252_000031</name>
</gene>